<proteinExistence type="predicted"/>
<evidence type="ECO:0000313" key="1">
    <source>
        <dbReference type="EMBL" id="OEV36389.1"/>
    </source>
</evidence>
<dbReference type="RefSeq" id="WP_046385518.1">
    <property type="nucleotide sequence ID" value="NZ_BMUB01000004.1"/>
</dbReference>
<organism evidence="1 2">
    <name type="scientific">Kitasatospora aureofaciens</name>
    <name type="common">Streptomyces aureofaciens</name>
    <dbReference type="NCBI Taxonomy" id="1894"/>
    <lineage>
        <taxon>Bacteria</taxon>
        <taxon>Bacillati</taxon>
        <taxon>Actinomycetota</taxon>
        <taxon>Actinomycetes</taxon>
        <taxon>Kitasatosporales</taxon>
        <taxon>Streptomycetaceae</taxon>
        <taxon>Kitasatospora</taxon>
    </lineage>
</organism>
<sequence>MGLAISVGLLGTPDLREEAEVLHRALAAEGVAWREPATAPAGPAEVFGAGFPYSYLSGLRRVYVLHRLGEPVTGAREVSSEQYDEDLELVDDETAVLDSHLLCHADHEGYYVPAEFPFEDPLFLPEGAGVPGAGMVGSCGPLLAELQRFAAAIGIRLAADGSLAPEESARLDALPGDDPFEPEVFAWHALYRACRTSLATGHAIVFG</sequence>
<protein>
    <submittedName>
        <fullName evidence="1">Uncharacterized protein</fullName>
    </submittedName>
</protein>
<dbReference type="AlphaFoldDB" id="A0A1E7N6T7"/>
<dbReference type="EMBL" id="JPRF03000027">
    <property type="protein sequence ID" value="OEV36389.1"/>
    <property type="molecule type" value="Genomic_DNA"/>
</dbReference>
<dbReference type="Proteomes" id="UP000037395">
    <property type="component" value="Unassembled WGS sequence"/>
</dbReference>
<gene>
    <name evidence="1" type="ORF">HS99_0029985</name>
</gene>
<dbReference type="GeneID" id="97485457"/>
<dbReference type="OrthoDB" id="583504at2"/>
<dbReference type="KEGG" id="kau:B6264_28680"/>
<accession>A0A1E7N6T7</accession>
<evidence type="ECO:0000313" key="2">
    <source>
        <dbReference type="Proteomes" id="UP000037395"/>
    </source>
</evidence>
<keyword evidence="2" id="KW-1185">Reference proteome</keyword>
<comment type="caution">
    <text evidence="1">The sequence shown here is derived from an EMBL/GenBank/DDBJ whole genome shotgun (WGS) entry which is preliminary data.</text>
</comment>
<reference evidence="1" key="1">
    <citation type="submission" date="2016-08" db="EMBL/GenBank/DDBJ databases">
        <title>Sequencing, Assembly and Comparative Genomics of S. aureofaciens ATCC 10762.</title>
        <authorList>
            <person name="Gradnigo J.S."/>
            <person name="Johnson N."/>
            <person name="Somerville G.A."/>
        </authorList>
    </citation>
    <scope>NUCLEOTIDE SEQUENCE [LARGE SCALE GENOMIC DNA]</scope>
    <source>
        <strain evidence="1">ATCC 10762</strain>
    </source>
</reference>
<name>A0A1E7N6T7_KITAU</name>